<sequence length="157" mass="17648">MAMAATPVLTSLPVTSVLFACTYNMIRSPMAAAMMRHYHGTRVYVDSVGVREGDEVDPFAVAVMEEIGIDLSKHRCRTFEDLEDTNFDLIVSLSPEAQHRAIEMTRTMACDVEFWNTFDPTLVDGTRDAMLEAYRQVRDGLLAKVKQRFPLTRGPTV</sequence>
<dbReference type="GO" id="GO:0046685">
    <property type="term" value="P:response to arsenic-containing substance"/>
    <property type="evidence" value="ECO:0007669"/>
    <property type="project" value="UniProtKB-KW"/>
</dbReference>
<name>A0A1X7HSD3_9PROT</name>
<dbReference type="InterPro" id="IPR036196">
    <property type="entry name" value="Ptyr_pPase_sf"/>
</dbReference>
<dbReference type="SUPFAM" id="SSF52788">
    <property type="entry name" value="Phosphotyrosine protein phosphatases I"/>
    <property type="match status" value="1"/>
</dbReference>
<dbReference type="InterPro" id="IPR023485">
    <property type="entry name" value="Ptyr_pPase"/>
</dbReference>
<dbReference type="Proteomes" id="UP000192936">
    <property type="component" value="Unassembled WGS sequence"/>
</dbReference>
<dbReference type="RefSeq" id="WP_085092230.1">
    <property type="nucleotide sequence ID" value="NZ_FXAK01000010.1"/>
</dbReference>
<reference evidence="3 4" key="1">
    <citation type="submission" date="2017-04" db="EMBL/GenBank/DDBJ databases">
        <authorList>
            <person name="Afonso C.L."/>
            <person name="Miller P.J."/>
            <person name="Scott M.A."/>
            <person name="Spackman E."/>
            <person name="Goraichik I."/>
            <person name="Dimitrov K.M."/>
            <person name="Suarez D.L."/>
            <person name="Swayne D.E."/>
        </authorList>
    </citation>
    <scope>NUCLEOTIDE SEQUENCE [LARGE SCALE GENOMIC DNA]</scope>
    <source>
        <strain evidence="3 4">A2P</strain>
    </source>
</reference>
<evidence type="ECO:0000256" key="1">
    <source>
        <dbReference type="ARBA" id="ARBA00022849"/>
    </source>
</evidence>
<dbReference type="PANTHER" id="PTHR43428">
    <property type="entry name" value="ARSENATE REDUCTASE"/>
    <property type="match status" value="1"/>
</dbReference>
<evidence type="ECO:0000259" key="2">
    <source>
        <dbReference type="SMART" id="SM00226"/>
    </source>
</evidence>
<accession>A0A1X7HSD3</accession>
<dbReference type="AlphaFoldDB" id="A0A1X7HSD3"/>
<dbReference type="OrthoDB" id="9799372at2"/>
<organism evidence="3 4">
    <name type="scientific">Azospirillum oryzae</name>
    <dbReference type="NCBI Taxonomy" id="286727"/>
    <lineage>
        <taxon>Bacteria</taxon>
        <taxon>Pseudomonadati</taxon>
        <taxon>Pseudomonadota</taxon>
        <taxon>Alphaproteobacteria</taxon>
        <taxon>Rhodospirillales</taxon>
        <taxon>Azospirillaceae</taxon>
        <taxon>Azospirillum</taxon>
    </lineage>
</organism>
<proteinExistence type="predicted"/>
<keyword evidence="1" id="KW-0059">Arsenical resistance</keyword>
<dbReference type="STRING" id="286727.SAMN02982917_0455"/>
<dbReference type="SMART" id="SM00226">
    <property type="entry name" value="LMWPc"/>
    <property type="match status" value="1"/>
</dbReference>
<gene>
    <name evidence="3" type="ORF">SAMN02982917_0455</name>
</gene>
<evidence type="ECO:0000313" key="3">
    <source>
        <dbReference type="EMBL" id="SMF92019.1"/>
    </source>
</evidence>
<dbReference type="Pfam" id="PF01451">
    <property type="entry name" value="LMWPc"/>
    <property type="match status" value="1"/>
</dbReference>
<evidence type="ECO:0000313" key="4">
    <source>
        <dbReference type="Proteomes" id="UP000192936"/>
    </source>
</evidence>
<feature type="domain" description="Phosphotyrosine protein phosphatase I" evidence="2">
    <location>
        <begin position="15"/>
        <end position="151"/>
    </location>
</feature>
<dbReference type="PANTHER" id="PTHR43428:SF1">
    <property type="entry name" value="ARSENATE REDUCTASE"/>
    <property type="match status" value="1"/>
</dbReference>
<protein>
    <submittedName>
        <fullName evidence="3">Protein-tyrosine-phosphatase</fullName>
    </submittedName>
</protein>
<dbReference type="EMBL" id="FXAK01000010">
    <property type="protein sequence ID" value="SMF92019.1"/>
    <property type="molecule type" value="Genomic_DNA"/>
</dbReference>
<dbReference type="Gene3D" id="3.40.50.2300">
    <property type="match status" value="1"/>
</dbReference>